<feature type="transmembrane region" description="Helical" evidence="11">
    <location>
        <begin position="76"/>
        <end position="95"/>
    </location>
</feature>
<keyword evidence="9 11" id="KW-0472">Membrane</keyword>
<dbReference type="GO" id="GO:0042777">
    <property type="term" value="P:proton motive force-driven plasma membrane ATP synthesis"/>
    <property type="evidence" value="ECO:0007669"/>
    <property type="project" value="TreeGrafter"/>
</dbReference>
<dbReference type="PANTHER" id="PTHR42823">
    <property type="entry name" value="ATP SYNTHASE SUBUNIT A, CHLOROPLASTIC"/>
    <property type="match status" value="1"/>
</dbReference>
<gene>
    <name evidence="11 12" type="primary">atpB</name>
    <name evidence="12" type="ORF">AULFYP135_00169</name>
</gene>
<comment type="similarity">
    <text evidence="2 11">Belongs to the ATPase A chain family.</text>
</comment>
<proteinExistence type="inferred from homology"/>
<dbReference type="InterPro" id="IPR045082">
    <property type="entry name" value="ATP_syn_F0_a_bact/chloroplast"/>
</dbReference>
<keyword evidence="6 11" id="KW-0375">Hydrogen ion transport</keyword>
<dbReference type="PRINTS" id="PR00123">
    <property type="entry name" value="ATPASEA"/>
</dbReference>
<protein>
    <recommendedName>
        <fullName evidence="11">ATP synthase subunit a</fullName>
    </recommendedName>
    <alternativeName>
        <fullName evidence="11">ATP synthase F0 sector subunit a</fullName>
    </alternativeName>
    <alternativeName>
        <fullName evidence="11">F-ATPase subunit 6</fullName>
    </alternativeName>
</protein>
<evidence type="ECO:0000256" key="1">
    <source>
        <dbReference type="ARBA" id="ARBA00004141"/>
    </source>
</evidence>
<keyword evidence="4 11" id="KW-0138">CF(0)</keyword>
<comment type="function">
    <text evidence="11">Key component of the proton channel; it plays a direct role in the translocation of protons across the membrane.</text>
</comment>
<organism evidence="12">
    <name type="scientific">uncultured Anaerotruncus sp</name>
    <dbReference type="NCBI Taxonomy" id="905011"/>
    <lineage>
        <taxon>Bacteria</taxon>
        <taxon>Bacillati</taxon>
        <taxon>Bacillota</taxon>
        <taxon>Clostridia</taxon>
        <taxon>Eubacteriales</taxon>
        <taxon>Oscillospiraceae</taxon>
        <taxon>Anaerotruncus</taxon>
        <taxon>environmental samples</taxon>
    </lineage>
</organism>
<dbReference type="Gene3D" id="1.20.120.220">
    <property type="entry name" value="ATP synthase, F0 complex, subunit A"/>
    <property type="match status" value="1"/>
</dbReference>
<keyword evidence="11" id="KW-1003">Cell membrane</keyword>
<dbReference type="GO" id="GO:0005886">
    <property type="term" value="C:plasma membrane"/>
    <property type="evidence" value="ECO:0007669"/>
    <property type="project" value="UniProtKB-SubCell"/>
</dbReference>
<dbReference type="InterPro" id="IPR035908">
    <property type="entry name" value="F0_ATP_A_sf"/>
</dbReference>
<dbReference type="GO" id="GO:0045259">
    <property type="term" value="C:proton-transporting ATP synthase complex"/>
    <property type="evidence" value="ECO:0007669"/>
    <property type="project" value="UniProtKB-KW"/>
</dbReference>
<evidence type="ECO:0000256" key="9">
    <source>
        <dbReference type="ARBA" id="ARBA00023136"/>
    </source>
</evidence>
<accession>A0A6N2R489</accession>
<keyword evidence="3 11" id="KW-0813">Transport</keyword>
<evidence type="ECO:0000256" key="11">
    <source>
        <dbReference type="HAMAP-Rule" id="MF_01393"/>
    </source>
</evidence>
<evidence type="ECO:0000256" key="3">
    <source>
        <dbReference type="ARBA" id="ARBA00022448"/>
    </source>
</evidence>
<evidence type="ECO:0000256" key="10">
    <source>
        <dbReference type="ARBA" id="ARBA00023310"/>
    </source>
</evidence>
<sequence>MNITGPKVIFTIPVLGGIPISETVVNSWIVMAILVIGSMLLTRNLQKVPKGAQVLVEKVVETLYSFVESTMGKDKVFFAPYIGTLFLFSFFSNMLGLFGLRAPTADINTTACWAFIEFMLVQIFSIKRKGVIGRIKGLCDPPIVTPLNLISEFSTPVSMAFRHFGNIAAGLIITTLLYGALTGLTHMVFGANFQIPILAIGLPAVLSVYFDLFTAFMQAFIISMLTMVFTSMAMD</sequence>
<dbReference type="Pfam" id="PF00119">
    <property type="entry name" value="ATP-synt_A"/>
    <property type="match status" value="1"/>
</dbReference>
<dbReference type="SUPFAM" id="SSF81336">
    <property type="entry name" value="F1F0 ATP synthase subunit A"/>
    <property type="match status" value="1"/>
</dbReference>
<keyword evidence="8 11" id="KW-0406">Ion transport</keyword>
<comment type="subcellular location">
    <subcellularLocation>
        <location evidence="11">Cell membrane</location>
        <topology evidence="11">Multi-pass membrane protein</topology>
    </subcellularLocation>
    <subcellularLocation>
        <location evidence="1">Membrane</location>
        <topology evidence="1">Multi-pass membrane protein</topology>
    </subcellularLocation>
</comment>
<evidence type="ECO:0000256" key="7">
    <source>
        <dbReference type="ARBA" id="ARBA00022989"/>
    </source>
</evidence>
<evidence type="ECO:0000256" key="2">
    <source>
        <dbReference type="ARBA" id="ARBA00006810"/>
    </source>
</evidence>
<name>A0A6N2R489_9FIRM</name>
<dbReference type="PANTHER" id="PTHR42823:SF3">
    <property type="entry name" value="ATP SYNTHASE SUBUNIT A, CHLOROPLASTIC"/>
    <property type="match status" value="1"/>
</dbReference>
<evidence type="ECO:0000313" key="12">
    <source>
        <dbReference type="EMBL" id="VYS74931.1"/>
    </source>
</evidence>
<feature type="transmembrane region" description="Helical" evidence="11">
    <location>
        <begin position="23"/>
        <end position="41"/>
    </location>
</feature>
<dbReference type="AlphaFoldDB" id="A0A6N2R489"/>
<keyword evidence="10 11" id="KW-0066">ATP synthesis</keyword>
<reference evidence="12" key="1">
    <citation type="submission" date="2019-11" db="EMBL/GenBank/DDBJ databases">
        <authorList>
            <person name="Feng L."/>
        </authorList>
    </citation>
    <scope>NUCLEOTIDE SEQUENCE</scope>
    <source>
        <strain evidence="12">AundefinedLFYP135</strain>
    </source>
</reference>
<dbReference type="EMBL" id="CACRSL010000003">
    <property type="protein sequence ID" value="VYS74931.1"/>
    <property type="molecule type" value="Genomic_DNA"/>
</dbReference>
<keyword evidence="5 11" id="KW-0812">Transmembrane</keyword>
<dbReference type="GO" id="GO:0046933">
    <property type="term" value="F:proton-transporting ATP synthase activity, rotational mechanism"/>
    <property type="evidence" value="ECO:0007669"/>
    <property type="project" value="UniProtKB-UniRule"/>
</dbReference>
<evidence type="ECO:0000256" key="5">
    <source>
        <dbReference type="ARBA" id="ARBA00022692"/>
    </source>
</evidence>
<evidence type="ECO:0000256" key="6">
    <source>
        <dbReference type="ARBA" id="ARBA00022781"/>
    </source>
</evidence>
<dbReference type="InterPro" id="IPR000568">
    <property type="entry name" value="ATP_synth_F0_asu"/>
</dbReference>
<keyword evidence="7 11" id="KW-1133">Transmembrane helix</keyword>
<evidence type="ECO:0000256" key="4">
    <source>
        <dbReference type="ARBA" id="ARBA00022547"/>
    </source>
</evidence>
<dbReference type="HAMAP" id="MF_01393">
    <property type="entry name" value="ATP_synth_a_bact"/>
    <property type="match status" value="1"/>
</dbReference>
<feature type="transmembrane region" description="Helical" evidence="11">
    <location>
        <begin position="209"/>
        <end position="229"/>
    </location>
</feature>
<feature type="transmembrane region" description="Helical" evidence="11">
    <location>
        <begin position="167"/>
        <end position="189"/>
    </location>
</feature>
<evidence type="ECO:0000256" key="8">
    <source>
        <dbReference type="ARBA" id="ARBA00023065"/>
    </source>
</evidence>
<feature type="transmembrane region" description="Helical" evidence="11">
    <location>
        <begin position="107"/>
        <end position="126"/>
    </location>
</feature>